<dbReference type="Proteomes" id="UP000248405">
    <property type="component" value="Unassembled WGS sequence"/>
</dbReference>
<dbReference type="RefSeq" id="XP_025560898.1">
    <property type="nucleotide sequence ID" value="XM_025712702.1"/>
</dbReference>
<dbReference type="GeneID" id="37217294"/>
<accession>A0A319B5M0</accession>
<sequence length="77" mass="8568">MALGNSSGDISDLGAWALDLENVRRQVAEPPKYLTMRCAPARLPRALRTFFDYNIFFGFNFCCTVAVFNTSNALATE</sequence>
<reference evidence="1" key="1">
    <citation type="submission" date="2016-12" db="EMBL/GenBank/DDBJ databases">
        <title>The genomes of Aspergillus section Nigri reveals drivers in fungal speciation.</title>
        <authorList>
            <consortium name="DOE Joint Genome Institute"/>
            <person name="Vesth T.C."/>
            <person name="Nybo J."/>
            <person name="Theobald S."/>
            <person name="Brandl J."/>
            <person name="Frisvad J.C."/>
            <person name="Nielsen K.F."/>
            <person name="Lyhne E.K."/>
            <person name="Kogle M.E."/>
            <person name="Kuo A."/>
            <person name="Riley R."/>
            <person name="Clum A."/>
            <person name="Nolan M."/>
            <person name="Lipzen A."/>
            <person name="Salamov A."/>
            <person name="Henrissat B."/>
            <person name="Wiebenga A."/>
            <person name="De Vries R.P."/>
            <person name="Grigoriev I.V."/>
            <person name="Mortensen U.H."/>
            <person name="Andersen M.R."/>
            <person name="Baker S.E."/>
        </authorList>
    </citation>
    <scope>NUCLEOTIDE SEQUENCE [LARGE SCALE GENOMIC DNA]</scope>
    <source>
        <strain evidence="1">CBS 113365</strain>
    </source>
</reference>
<dbReference type="EMBL" id="KZ821631">
    <property type="protein sequence ID" value="PYH67104.1"/>
    <property type="molecule type" value="Genomic_DNA"/>
</dbReference>
<evidence type="ECO:0000313" key="2">
    <source>
        <dbReference type="Proteomes" id="UP000248405"/>
    </source>
</evidence>
<protein>
    <submittedName>
        <fullName evidence="1">Uncharacterized protein</fullName>
    </submittedName>
</protein>
<name>A0A319B5M0_ASPVC</name>
<keyword evidence="2" id="KW-1185">Reference proteome</keyword>
<proteinExistence type="predicted"/>
<gene>
    <name evidence="1" type="ORF">BO88DRAFT_489436</name>
</gene>
<dbReference type="AlphaFoldDB" id="A0A319B5M0"/>
<organism evidence="1 2">
    <name type="scientific">Aspergillus vadensis (strain CBS 113365 / IMI 142717 / IBT 24658)</name>
    <dbReference type="NCBI Taxonomy" id="1448311"/>
    <lineage>
        <taxon>Eukaryota</taxon>
        <taxon>Fungi</taxon>
        <taxon>Dikarya</taxon>
        <taxon>Ascomycota</taxon>
        <taxon>Pezizomycotina</taxon>
        <taxon>Eurotiomycetes</taxon>
        <taxon>Eurotiomycetidae</taxon>
        <taxon>Eurotiales</taxon>
        <taxon>Aspergillaceae</taxon>
        <taxon>Aspergillus</taxon>
        <taxon>Aspergillus subgen. Circumdati</taxon>
    </lineage>
</organism>
<evidence type="ECO:0000313" key="1">
    <source>
        <dbReference type="EMBL" id="PYH67104.1"/>
    </source>
</evidence>